<proteinExistence type="predicted"/>
<protein>
    <submittedName>
        <fullName evidence="1">Helix-turn-helix domain-containing protein</fullName>
    </submittedName>
</protein>
<dbReference type="Proteomes" id="UP000308836">
    <property type="component" value="Unassembled WGS sequence"/>
</dbReference>
<keyword evidence="2" id="KW-1185">Reference proteome</keyword>
<evidence type="ECO:0000313" key="2">
    <source>
        <dbReference type="Proteomes" id="UP000308836"/>
    </source>
</evidence>
<accession>A0AC61R4G7</accession>
<reference evidence="1" key="1">
    <citation type="submission" date="2019-04" db="EMBL/GenBank/DDBJ databases">
        <title>Microbes associate with the intestines of laboratory mice.</title>
        <authorList>
            <person name="Navarre W."/>
            <person name="Wong E."/>
            <person name="Huang K."/>
            <person name="Tropini C."/>
            <person name="Ng K."/>
            <person name="Yu B."/>
        </authorList>
    </citation>
    <scope>NUCLEOTIDE SEQUENCE</scope>
    <source>
        <strain evidence="1">NM09_H32</strain>
    </source>
</reference>
<name>A0AC61R4G7_9FIRM</name>
<dbReference type="EMBL" id="SRYG01000039">
    <property type="protein sequence ID" value="TGY64566.1"/>
    <property type="molecule type" value="Genomic_DNA"/>
</dbReference>
<sequence length="294" mass="33463">MNWIECLQSMIDVMENHLQTPLEESQIYAGLPYSAAHLRKGFSIVAGYSPIEYLRSRRLACAGQTLWNEPDQKILDVALEAGYDSAESFSRAFKRFHNATALEVRQHKARPRLFLRLQIRISVQGGDTMNYTTKTIPSFTVIGLCEPVADAKQSYTEIPAMWSRFSQRCARLMENGPQTDFEKAVWTNNIGEFGLCFDKGETIEYMIAGKYREGGDTQELSRKTIPAYTWAIFDCYGPLPGALQAVNEQIFTEWLPRHPELSLIGDLSVEWYSMGDPASPNYHSQIWIPIQKKS</sequence>
<organism evidence="1 2">
    <name type="scientific">Dubosiella muris</name>
    <dbReference type="NCBI Taxonomy" id="3038133"/>
    <lineage>
        <taxon>Bacteria</taxon>
        <taxon>Bacillati</taxon>
        <taxon>Bacillota</taxon>
        <taxon>Erysipelotrichia</taxon>
        <taxon>Erysipelotrichales</taxon>
        <taxon>Erysipelotrichaceae</taxon>
        <taxon>Dubosiella</taxon>
    </lineage>
</organism>
<evidence type="ECO:0000313" key="1">
    <source>
        <dbReference type="EMBL" id="TGY64566.1"/>
    </source>
</evidence>
<comment type="caution">
    <text evidence="1">The sequence shown here is derived from an EMBL/GenBank/DDBJ whole genome shotgun (WGS) entry which is preliminary data.</text>
</comment>
<gene>
    <name evidence="1" type="ORF">E5336_11910</name>
</gene>